<keyword evidence="6 7" id="KW-0472">Membrane</keyword>
<dbReference type="SUPFAM" id="SSF103088">
    <property type="entry name" value="OmpA-like"/>
    <property type="match status" value="1"/>
</dbReference>
<dbReference type="PANTHER" id="PTHR30329">
    <property type="entry name" value="STATOR ELEMENT OF FLAGELLAR MOTOR COMPLEX"/>
    <property type="match status" value="1"/>
</dbReference>
<evidence type="ECO:0000256" key="8">
    <source>
        <dbReference type="SAM" id="Phobius"/>
    </source>
</evidence>
<comment type="similarity">
    <text evidence="2">Belongs to the MotB family.</text>
</comment>
<evidence type="ECO:0000256" key="6">
    <source>
        <dbReference type="ARBA" id="ARBA00023136"/>
    </source>
</evidence>
<evidence type="ECO:0000256" key="5">
    <source>
        <dbReference type="ARBA" id="ARBA00022989"/>
    </source>
</evidence>
<evidence type="ECO:0000313" key="11">
    <source>
        <dbReference type="Proteomes" id="UP000236743"/>
    </source>
</evidence>
<feature type="domain" description="OmpA-like" evidence="9">
    <location>
        <begin position="146"/>
        <end position="265"/>
    </location>
</feature>
<dbReference type="InterPro" id="IPR025713">
    <property type="entry name" value="MotB-like_N_dom"/>
</dbReference>
<keyword evidence="11" id="KW-1185">Reference proteome</keyword>
<evidence type="ECO:0000256" key="3">
    <source>
        <dbReference type="ARBA" id="ARBA00022475"/>
    </source>
</evidence>
<dbReference type="InterPro" id="IPR050330">
    <property type="entry name" value="Bact_OuterMem_StrucFunc"/>
</dbReference>
<name>A0A1H6CS18_9HYPH</name>
<evidence type="ECO:0000313" key="10">
    <source>
        <dbReference type="EMBL" id="SEG75453.1"/>
    </source>
</evidence>
<keyword evidence="5 8" id="KW-1133">Transmembrane helix</keyword>
<dbReference type="Proteomes" id="UP000236743">
    <property type="component" value="Unassembled WGS sequence"/>
</dbReference>
<evidence type="ECO:0000256" key="2">
    <source>
        <dbReference type="ARBA" id="ARBA00008914"/>
    </source>
</evidence>
<evidence type="ECO:0000256" key="4">
    <source>
        <dbReference type="ARBA" id="ARBA00022692"/>
    </source>
</evidence>
<sequence>MAKKKRGAHGGHGWFVTFADLMALLMAFFVMVAAYSSQDKQKLQIVAGSMREAFGTQKDVRLAGIVELDGIPTKTHIKNAYVRPLDDASDNTAPNQNTQKEDGLIAATHDRGFALAAASLRQALREMPEIAEISRNILVEVSEAGIDIQLVDQDGRAMFAEGSVQPNERMRKVLAAVAPTLRRMPNKIAISGHTATPRPGAAPEGDPWTLSVGRAGAVREILANAGVPNERFASVTGKGDTEALVKDNPYLAFNRRVGIVLKADAPSLLFGITP</sequence>
<dbReference type="Pfam" id="PF00691">
    <property type="entry name" value="OmpA"/>
    <property type="match status" value="1"/>
</dbReference>
<proteinExistence type="inferred from homology"/>
<dbReference type="AlphaFoldDB" id="A0A1H6CS18"/>
<dbReference type="Gene3D" id="3.30.1330.60">
    <property type="entry name" value="OmpA-like domain"/>
    <property type="match status" value="1"/>
</dbReference>
<dbReference type="RefSeq" id="WP_103874881.1">
    <property type="nucleotide sequence ID" value="NZ_FNUY01000012.1"/>
</dbReference>
<keyword evidence="4 8" id="KW-0812">Transmembrane</keyword>
<dbReference type="PROSITE" id="PS51123">
    <property type="entry name" value="OMPA_2"/>
    <property type="match status" value="1"/>
</dbReference>
<dbReference type="OrthoDB" id="7170686at2"/>
<dbReference type="InterPro" id="IPR006665">
    <property type="entry name" value="OmpA-like"/>
</dbReference>
<dbReference type="PANTHER" id="PTHR30329:SF21">
    <property type="entry name" value="LIPOPROTEIN YIAD-RELATED"/>
    <property type="match status" value="1"/>
</dbReference>
<keyword evidence="3" id="KW-1003">Cell membrane</keyword>
<evidence type="ECO:0000256" key="7">
    <source>
        <dbReference type="PROSITE-ProRule" id="PRU00473"/>
    </source>
</evidence>
<dbReference type="InterPro" id="IPR036737">
    <property type="entry name" value="OmpA-like_sf"/>
</dbReference>
<reference evidence="10 11" key="1">
    <citation type="submission" date="2016-10" db="EMBL/GenBank/DDBJ databases">
        <authorList>
            <person name="de Groot N.N."/>
        </authorList>
    </citation>
    <scope>NUCLEOTIDE SEQUENCE [LARGE SCALE GENOMIC DNA]</scope>
    <source>
        <strain evidence="10 11">DSM 26656</strain>
    </source>
</reference>
<dbReference type="GO" id="GO:0005886">
    <property type="term" value="C:plasma membrane"/>
    <property type="evidence" value="ECO:0007669"/>
    <property type="project" value="UniProtKB-SubCell"/>
</dbReference>
<protein>
    <submittedName>
        <fullName evidence="10">Chemotaxis protein MotB</fullName>
    </submittedName>
</protein>
<dbReference type="Pfam" id="PF13677">
    <property type="entry name" value="MotB_plug"/>
    <property type="match status" value="1"/>
</dbReference>
<accession>A0A1H6CS18</accession>
<organism evidence="10 11">
    <name type="scientific">Bosea lathyri</name>
    <dbReference type="NCBI Taxonomy" id="1036778"/>
    <lineage>
        <taxon>Bacteria</taxon>
        <taxon>Pseudomonadati</taxon>
        <taxon>Pseudomonadota</taxon>
        <taxon>Alphaproteobacteria</taxon>
        <taxon>Hyphomicrobiales</taxon>
        <taxon>Boseaceae</taxon>
        <taxon>Bosea</taxon>
    </lineage>
</organism>
<evidence type="ECO:0000256" key="1">
    <source>
        <dbReference type="ARBA" id="ARBA00004162"/>
    </source>
</evidence>
<dbReference type="CDD" id="cd07185">
    <property type="entry name" value="OmpA_C-like"/>
    <property type="match status" value="1"/>
</dbReference>
<dbReference type="EMBL" id="FNUY01000012">
    <property type="protein sequence ID" value="SEG75453.1"/>
    <property type="molecule type" value="Genomic_DNA"/>
</dbReference>
<gene>
    <name evidence="10" type="ORF">SAMN04488115_1121</name>
</gene>
<feature type="transmembrane region" description="Helical" evidence="8">
    <location>
        <begin position="12"/>
        <end position="35"/>
    </location>
</feature>
<comment type="subcellular location">
    <subcellularLocation>
        <location evidence="1">Cell membrane</location>
        <topology evidence="1">Single-pass membrane protein</topology>
    </subcellularLocation>
</comment>
<evidence type="ECO:0000259" key="9">
    <source>
        <dbReference type="PROSITE" id="PS51123"/>
    </source>
</evidence>